<dbReference type="AlphaFoldDB" id="A0AAE2BHC8"/>
<evidence type="ECO:0000256" key="3">
    <source>
        <dbReference type="SAM" id="MobiDB-lite"/>
    </source>
</evidence>
<dbReference type="InterPro" id="IPR037045">
    <property type="entry name" value="S8pro/Inhibitor_I9_sf"/>
</dbReference>
<evidence type="ECO:0000313" key="5">
    <source>
        <dbReference type="EMBL" id="KAK4385386.1"/>
    </source>
</evidence>
<dbReference type="EMBL" id="JACGWL010000016">
    <property type="protein sequence ID" value="KAK4385386.1"/>
    <property type="molecule type" value="Genomic_DNA"/>
</dbReference>
<feature type="domain" description="Inhibitor I9" evidence="4">
    <location>
        <begin position="10"/>
        <end position="57"/>
    </location>
</feature>
<dbReference type="InterPro" id="IPR045051">
    <property type="entry name" value="SBT"/>
</dbReference>
<evidence type="ECO:0000256" key="1">
    <source>
        <dbReference type="ARBA" id="ARBA00011073"/>
    </source>
</evidence>
<evidence type="ECO:0000256" key="2">
    <source>
        <dbReference type="ARBA" id="ARBA00022729"/>
    </source>
</evidence>
<keyword evidence="2" id="KW-0732">Signal</keyword>
<evidence type="ECO:0000259" key="4">
    <source>
        <dbReference type="Pfam" id="PF05922"/>
    </source>
</evidence>
<sequence>MGDRPKGEFSATAQHMSMLQATIGSKRGSESWLYSYKRSFNGFVAKLTEEEKTKIASEFGRSGVCVPKHKKATAHDKIMGLHGLSVTVERRKTESDVIVGMLDSGIWPESPVSTTKTLVLHQPNGREAASPPLTSLVTSKLKSPS</sequence>
<proteinExistence type="inferred from homology"/>
<accession>A0AAE2BHC8</accession>
<reference evidence="5" key="1">
    <citation type="submission" date="2020-06" db="EMBL/GenBank/DDBJ databases">
        <authorList>
            <person name="Li T."/>
            <person name="Hu X."/>
            <person name="Zhang T."/>
            <person name="Song X."/>
            <person name="Zhang H."/>
            <person name="Dai N."/>
            <person name="Sheng W."/>
            <person name="Hou X."/>
            <person name="Wei L."/>
        </authorList>
    </citation>
    <scope>NUCLEOTIDE SEQUENCE</scope>
    <source>
        <strain evidence="5">K16</strain>
        <tissue evidence="5">Leaf</tissue>
    </source>
</reference>
<dbReference type="Proteomes" id="UP001289374">
    <property type="component" value="Unassembled WGS sequence"/>
</dbReference>
<name>A0AAE2BHC8_9LAMI</name>
<reference evidence="5" key="2">
    <citation type="journal article" date="2024" name="Plant">
        <title>Genomic evolution and insights into agronomic trait innovations of Sesamum species.</title>
        <authorList>
            <person name="Miao H."/>
            <person name="Wang L."/>
            <person name="Qu L."/>
            <person name="Liu H."/>
            <person name="Sun Y."/>
            <person name="Le M."/>
            <person name="Wang Q."/>
            <person name="Wei S."/>
            <person name="Zheng Y."/>
            <person name="Lin W."/>
            <person name="Duan Y."/>
            <person name="Cao H."/>
            <person name="Xiong S."/>
            <person name="Wang X."/>
            <person name="Wei L."/>
            <person name="Li C."/>
            <person name="Ma Q."/>
            <person name="Ju M."/>
            <person name="Zhao R."/>
            <person name="Li G."/>
            <person name="Mu C."/>
            <person name="Tian Q."/>
            <person name="Mei H."/>
            <person name="Zhang T."/>
            <person name="Gao T."/>
            <person name="Zhang H."/>
        </authorList>
    </citation>
    <scope>NUCLEOTIDE SEQUENCE</scope>
    <source>
        <strain evidence="5">K16</strain>
    </source>
</reference>
<organism evidence="5 6">
    <name type="scientific">Sesamum angolense</name>
    <dbReference type="NCBI Taxonomy" id="2727404"/>
    <lineage>
        <taxon>Eukaryota</taxon>
        <taxon>Viridiplantae</taxon>
        <taxon>Streptophyta</taxon>
        <taxon>Embryophyta</taxon>
        <taxon>Tracheophyta</taxon>
        <taxon>Spermatophyta</taxon>
        <taxon>Magnoliopsida</taxon>
        <taxon>eudicotyledons</taxon>
        <taxon>Gunneridae</taxon>
        <taxon>Pentapetalae</taxon>
        <taxon>asterids</taxon>
        <taxon>lamiids</taxon>
        <taxon>Lamiales</taxon>
        <taxon>Pedaliaceae</taxon>
        <taxon>Sesamum</taxon>
    </lineage>
</organism>
<feature type="region of interest" description="Disordered" evidence="3">
    <location>
        <begin position="122"/>
        <end position="145"/>
    </location>
</feature>
<dbReference type="Gene3D" id="3.30.70.80">
    <property type="entry name" value="Peptidase S8 propeptide/proteinase inhibitor I9"/>
    <property type="match status" value="1"/>
</dbReference>
<dbReference type="PANTHER" id="PTHR10795">
    <property type="entry name" value="PROPROTEIN CONVERTASE SUBTILISIN/KEXIN"/>
    <property type="match status" value="1"/>
</dbReference>
<comment type="caution">
    <text evidence="5">The sequence shown here is derived from an EMBL/GenBank/DDBJ whole genome shotgun (WGS) entry which is preliminary data.</text>
</comment>
<dbReference type="InterPro" id="IPR010259">
    <property type="entry name" value="S8pro/Inhibitor_I9"/>
</dbReference>
<protein>
    <submittedName>
        <fullName evidence="5">Cucumisin</fullName>
    </submittedName>
</protein>
<feature type="compositionally biased region" description="Polar residues" evidence="3">
    <location>
        <begin position="132"/>
        <end position="145"/>
    </location>
</feature>
<evidence type="ECO:0000313" key="6">
    <source>
        <dbReference type="Proteomes" id="UP001289374"/>
    </source>
</evidence>
<comment type="similarity">
    <text evidence="1">Belongs to the peptidase S8 family.</text>
</comment>
<keyword evidence="6" id="KW-1185">Reference proteome</keyword>
<gene>
    <name evidence="5" type="ORF">Sango_2662600</name>
</gene>
<dbReference type="Pfam" id="PF05922">
    <property type="entry name" value="Inhibitor_I9"/>
    <property type="match status" value="1"/>
</dbReference>